<name>A0A0A3A3Z9_9PAST</name>
<dbReference type="RefSeq" id="WP_021462027.1">
    <property type="nucleotide sequence ID" value="NZ_JPJQ01000001.1"/>
</dbReference>
<evidence type="ECO:0008006" key="3">
    <source>
        <dbReference type="Google" id="ProtNLM"/>
    </source>
</evidence>
<comment type="caution">
    <text evidence="1">The sequence shown here is derived from an EMBL/GenBank/DDBJ whole genome shotgun (WGS) entry which is preliminary data.</text>
</comment>
<sequence length="61" mass="7142">MPTKHIDEELWKKIEAKTVDVVIHTKKMVKDTDILQAIIQKGMEQTSMDDLINYISSKKRK</sequence>
<dbReference type="Proteomes" id="UP000030554">
    <property type="component" value="Unassembled WGS sequence"/>
</dbReference>
<protein>
    <recommendedName>
        <fullName evidence="3">Repressor</fullName>
    </recommendedName>
</protein>
<proteinExistence type="predicted"/>
<dbReference type="AlphaFoldDB" id="A0A0A3A3Z9"/>
<evidence type="ECO:0000313" key="1">
    <source>
        <dbReference type="EMBL" id="KGQ64088.1"/>
    </source>
</evidence>
<accession>A0A0A3A3Z9</accession>
<gene>
    <name evidence="1" type="ORF">IO48_00325</name>
</gene>
<dbReference type="EMBL" id="JPJQ01000001">
    <property type="protein sequence ID" value="KGQ64088.1"/>
    <property type="molecule type" value="Genomic_DNA"/>
</dbReference>
<reference evidence="1 2" key="1">
    <citation type="submission" date="2014-07" db="EMBL/GenBank/DDBJ databases">
        <title>Chaperone-usher fimbriae in a diverse selection of Gallibacterium genomes.</title>
        <authorList>
            <person name="Kudirkiene E."/>
            <person name="Bager R.J."/>
            <person name="Johnson T.J."/>
            <person name="Bojesen A.M."/>
        </authorList>
    </citation>
    <scope>NUCLEOTIDE SEQUENCE [LARGE SCALE GENOMIC DNA]</scope>
    <source>
        <strain evidence="1 2">4895</strain>
    </source>
</reference>
<organism evidence="1 2">
    <name type="scientific">Gallibacterium anatis 4895</name>
    <dbReference type="NCBI Taxonomy" id="1396510"/>
    <lineage>
        <taxon>Bacteria</taxon>
        <taxon>Pseudomonadati</taxon>
        <taxon>Pseudomonadota</taxon>
        <taxon>Gammaproteobacteria</taxon>
        <taxon>Pasteurellales</taxon>
        <taxon>Pasteurellaceae</taxon>
        <taxon>Gallibacterium</taxon>
    </lineage>
</organism>
<evidence type="ECO:0000313" key="2">
    <source>
        <dbReference type="Proteomes" id="UP000030554"/>
    </source>
</evidence>